<evidence type="ECO:0000256" key="8">
    <source>
        <dbReference type="HAMAP-Rule" id="MF_00387"/>
    </source>
</evidence>
<comment type="subcellular location">
    <subcellularLocation>
        <location evidence="8">Cytoplasm</location>
    </subcellularLocation>
</comment>
<dbReference type="PANTHER" id="PTHR43480">
    <property type="entry name" value="ACYL-[ACYL-CARRIER-PROTEIN]--UDP-N-ACETYLGLUCOSAMINE O-ACYLTRANSFERASE"/>
    <property type="match status" value="1"/>
</dbReference>
<dbReference type="OrthoDB" id="9807278at2"/>
<dbReference type="Gene3D" id="1.20.1180.10">
    <property type="entry name" value="Udp N-acetylglucosamine O-acyltransferase, C-terminal domain"/>
    <property type="match status" value="1"/>
</dbReference>
<comment type="pathway">
    <text evidence="8">Glycolipid biosynthesis; lipid IV(A) biosynthesis; lipid IV(A) from (3R)-3-hydroxytetradecanoyl-[acyl-carrier-protein] and UDP-N-acetyl-alpha-D-glucosamine: step 1/6.</text>
</comment>
<evidence type="ECO:0000256" key="6">
    <source>
        <dbReference type="ARBA" id="ARBA00023098"/>
    </source>
</evidence>
<dbReference type="AlphaFoldDB" id="A0A3N1Y079"/>
<evidence type="ECO:0000313" key="10">
    <source>
        <dbReference type="EMBL" id="ROR32226.1"/>
    </source>
</evidence>
<dbReference type="RefSeq" id="WP_123401192.1">
    <property type="nucleotide sequence ID" value="NZ_RJVI01000002.1"/>
</dbReference>
<name>A0A3N1Y079_9GAMM</name>
<feature type="domain" description="UDP N-acetylglucosamine O-acyltransferase C-terminal" evidence="9">
    <location>
        <begin position="174"/>
        <end position="255"/>
    </location>
</feature>
<comment type="function">
    <text evidence="8">Involved in the biosynthesis of lipid A, a phosphorylated glycolipid that anchors the lipopolysaccharide to the outer membrane of the cell.</text>
</comment>
<keyword evidence="11" id="KW-1185">Reference proteome</keyword>
<organism evidence="10 11">
    <name type="scientific">Inmirania thermothiophila</name>
    <dbReference type="NCBI Taxonomy" id="1750597"/>
    <lineage>
        <taxon>Bacteria</taxon>
        <taxon>Pseudomonadati</taxon>
        <taxon>Pseudomonadota</taxon>
        <taxon>Gammaproteobacteria</taxon>
        <taxon>Chromatiales</taxon>
        <taxon>Ectothiorhodospiraceae</taxon>
        <taxon>Inmirania</taxon>
    </lineage>
</organism>
<accession>A0A3N1Y079</accession>
<dbReference type="Pfam" id="PF13720">
    <property type="entry name" value="Acetyltransf_11"/>
    <property type="match status" value="1"/>
</dbReference>
<dbReference type="Proteomes" id="UP000276634">
    <property type="component" value="Unassembled WGS sequence"/>
</dbReference>
<dbReference type="SUPFAM" id="SSF51161">
    <property type="entry name" value="Trimeric LpxA-like enzymes"/>
    <property type="match status" value="1"/>
</dbReference>
<keyword evidence="1 8" id="KW-0963">Cytoplasm</keyword>
<gene>
    <name evidence="8" type="primary">lpxA</name>
    <name evidence="10" type="ORF">EDC57_1423</name>
</gene>
<dbReference type="InterPro" id="IPR010137">
    <property type="entry name" value="Lipid_A_LpxA"/>
</dbReference>
<evidence type="ECO:0000256" key="1">
    <source>
        <dbReference type="ARBA" id="ARBA00022490"/>
    </source>
</evidence>
<evidence type="ECO:0000256" key="4">
    <source>
        <dbReference type="ARBA" id="ARBA00022679"/>
    </source>
</evidence>
<dbReference type="PIRSF" id="PIRSF000456">
    <property type="entry name" value="UDP-GlcNAc_acltr"/>
    <property type="match status" value="1"/>
</dbReference>
<dbReference type="NCBIfam" id="NF003657">
    <property type="entry name" value="PRK05289.1"/>
    <property type="match status" value="1"/>
</dbReference>
<keyword evidence="6 8" id="KW-0443">Lipid metabolism</keyword>
<dbReference type="GO" id="GO:0009245">
    <property type="term" value="P:lipid A biosynthetic process"/>
    <property type="evidence" value="ECO:0007669"/>
    <property type="project" value="UniProtKB-UniRule"/>
</dbReference>
<dbReference type="InterPro" id="IPR018357">
    <property type="entry name" value="Hexapep_transf_CS"/>
</dbReference>
<dbReference type="PANTHER" id="PTHR43480:SF1">
    <property type="entry name" value="ACYL-[ACYL-CARRIER-PROTEIN]--UDP-N-ACETYLGLUCOSAMINE O-ACYLTRANSFERASE, MITOCHONDRIAL-RELATED"/>
    <property type="match status" value="1"/>
</dbReference>
<keyword evidence="3 8" id="KW-0441">Lipid A biosynthesis</keyword>
<dbReference type="EMBL" id="RJVI01000002">
    <property type="protein sequence ID" value="ROR32226.1"/>
    <property type="molecule type" value="Genomic_DNA"/>
</dbReference>
<comment type="similarity">
    <text evidence="8">Belongs to the transferase hexapeptide repeat family. LpxA subfamily.</text>
</comment>
<evidence type="ECO:0000256" key="5">
    <source>
        <dbReference type="ARBA" id="ARBA00022737"/>
    </source>
</evidence>
<dbReference type="GO" id="GO:0016020">
    <property type="term" value="C:membrane"/>
    <property type="evidence" value="ECO:0007669"/>
    <property type="project" value="GOC"/>
</dbReference>
<comment type="subunit">
    <text evidence="8">Homotrimer.</text>
</comment>
<evidence type="ECO:0000313" key="11">
    <source>
        <dbReference type="Proteomes" id="UP000276634"/>
    </source>
</evidence>
<dbReference type="InterPro" id="IPR037157">
    <property type="entry name" value="Acetyltransf_C_sf"/>
</dbReference>
<proteinExistence type="inferred from homology"/>
<evidence type="ECO:0000256" key="3">
    <source>
        <dbReference type="ARBA" id="ARBA00022556"/>
    </source>
</evidence>
<comment type="catalytic activity">
    <reaction evidence="8">
        <text>a (3R)-hydroxyacyl-[ACP] + UDP-N-acetyl-alpha-D-glucosamine = a UDP-3-O-[(3R)-3-hydroxyacyl]-N-acetyl-alpha-D-glucosamine + holo-[ACP]</text>
        <dbReference type="Rhea" id="RHEA:67812"/>
        <dbReference type="Rhea" id="RHEA-COMP:9685"/>
        <dbReference type="Rhea" id="RHEA-COMP:9945"/>
        <dbReference type="ChEBI" id="CHEBI:57705"/>
        <dbReference type="ChEBI" id="CHEBI:64479"/>
        <dbReference type="ChEBI" id="CHEBI:78827"/>
        <dbReference type="ChEBI" id="CHEBI:173225"/>
        <dbReference type="EC" id="2.3.1.129"/>
    </reaction>
</comment>
<keyword evidence="7 8" id="KW-0012">Acyltransferase</keyword>
<dbReference type="InterPro" id="IPR029098">
    <property type="entry name" value="Acetyltransf_C"/>
</dbReference>
<dbReference type="Gene3D" id="2.160.10.10">
    <property type="entry name" value="Hexapeptide repeat proteins"/>
    <property type="match status" value="1"/>
</dbReference>
<dbReference type="NCBIfam" id="TIGR01852">
    <property type="entry name" value="lipid_A_lpxA"/>
    <property type="match status" value="1"/>
</dbReference>
<dbReference type="GO" id="GO:0005737">
    <property type="term" value="C:cytoplasm"/>
    <property type="evidence" value="ECO:0007669"/>
    <property type="project" value="UniProtKB-SubCell"/>
</dbReference>
<reference evidence="10 11" key="1">
    <citation type="submission" date="2018-11" db="EMBL/GenBank/DDBJ databases">
        <title>Genomic Encyclopedia of Type Strains, Phase IV (KMG-IV): sequencing the most valuable type-strain genomes for metagenomic binning, comparative biology and taxonomic classification.</title>
        <authorList>
            <person name="Goeker M."/>
        </authorList>
    </citation>
    <scope>NUCLEOTIDE SEQUENCE [LARGE SCALE GENOMIC DNA]</scope>
    <source>
        <strain evidence="10 11">DSM 100275</strain>
    </source>
</reference>
<evidence type="ECO:0000256" key="2">
    <source>
        <dbReference type="ARBA" id="ARBA00022516"/>
    </source>
</evidence>
<dbReference type="UniPathway" id="UPA00359">
    <property type="reaction ID" value="UER00477"/>
</dbReference>
<dbReference type="CDD" id="cd03351">
    <property type="entry name" value="LbH_UDP-GlcNAc_AT"/>
    <property type="match status" value="1"/>
</dbReference>
<dbReference type="GO" id="GO:0008780">
    <property type="term" value="F:acyl-[acyl-carrier-protein]-UDP-N-acetylglucosamine O-acyltransferase activity"/>
    <property type="evidence" value="ECO:0007669"/>
    <property type="project" value="UniProtKB-UniRule"/>
</dbReference>
<sequence length="256" mass="26820">MIDPRAVVDPAARLAADVEVGPFAVIGPEVEIGAGCVIGPHAVIEGPTRIGRRNRIHAFAALGGAPQDKGYGGEETRLEIGDDNVIREYVTIHRGTAAGGGVTRIGSGNFIMAYAHIAHDCQVGDGTVFANGASLAGHVVVEDHVVFGGFALVHQFCRIGRHAFLAMGCGVAKDVPPFVRVAGNPARPYGLNTPGLRRRGFAPATLEGLRRAYKVLYKEGLTLAQAQARLQAMAAELPEAGVMAAFIAGARRSIVR</sequence>
<dbReference type="EC" id="2.3.1.129" evidence="8"/>
<keyword evidence="5 8" id="KW-0677">Repeat</keyword>
<protein>
    <recommendedName>
        <fullName evidence="8">Acyl-[acyl-carrier-protein]--UDP-N-acetylglucosamine O-acyltransferase</fullName>
        <shortName evidence="8">UDP-N-acetylglucosamine acyltransferase</shortName>
        <ecNumber evidence="8">2.3.1.129</ecNumber>
    </recommendedName>
</protein>
<comment type="caution">
    <text evidence="10">The sequence shown here is derived from an EMBL/GenBank/DDBJ whole genome shotgun (WGS) entry which is preliminary data.</text>
</comment>
<evidence type="ECO:0000259" key="9">
    <source>
        <dbReference type="Pfam" id="PF13720"/>
    </source>
</evidence>
<dbReference type="InterPro" id="IPR011004">
    <property type="entry name" value="Trimer_LpxA-like_sf"/>
</dbReference>
<dbReference type="InterPro" id="IPR001451">
    <property type="entry name" value="Hexapep"/>
</dbReference>
<evidence type="ECO:0000256" key="7">
    <source>
        <dbReference type="ARBA" id="ARBA00023315"/>
    </source>
</evidence>
<dbReference type="PROSITE" id="PS00101">
    <property type="entry name" value="HEXAPEP_TRANSFERASES"/>
    <property type="match status" value="1"/>
</dbReference>
<keyword evidence="2 8" id="KW-0444">Lipid biosynthesis</keyword>
<keyword evidence="4 8" id="KW-0808">Transferase</keyword>
<dbReference type="HAMAP" id="MF_00387">
    <property type="entry name" value="LpxA"/>
    <property type="match status" value="1"/>
</dbReference>
<dbReference type="Pfam" id="PF00132">
    <property type="entry name" value="Hexapep"/>
    <property type="match status" value="2"/>
</dbReference>